<protein>
    <submittedName>
        <fullName evidence="3">Ribonuclease</fullName>
        <ecNumber evidence="3">3.1.-.-</ecNumber>
    </submittedName>
</protein>
<dbReference type="InterPro" id="IPR022712">
    <property type="entry name" value="Beta_Casp"/>
</dbReference>
<feature type="domain" description="Metallo-beta-lactamase" evidence="2">
    <location>
        <begin position="13"/>
        <end position="227"/>
    </location>
</feature>
<dbReference type="SMART" id="SM00849">
    <property type="entry name" value="Lactamase_B"/>
    <property type="match status" value="1"/>
</dbReference>
<keyword evidence="1 3" id="KW-0378">Hydrolase</keyword>
<proteinExistence type="predicted"/>
<dbReference type="SUPFAM" id="SSF56281">
    <property type="entry name" value="Metallo-hydrolase/oxidoreductase"/>
    <property type="match status" value="1"/>
</dbReference>
<name>A0A2Z4APU6_9BACT</name>
<dbReference type="EC" id="3.1.-.-" evidence="3"/>
<gene>
    <name evidence="3" type="ORF">DF168_01007</name>
</gene>
<dbReference type="Pfam" id="PF10996">
    <property type="entry name" value="Beta-Casp"/>
    <property type="match status" value="1"/>
</dbReference>
<dbReference type="InterPro" id="IPR050698">
    <property type="entry name" value="MBL"/>
</dbReference>
<organism evidence="3 4">
    <name type="scientific">Candidatus Moanibacter tarae</name>
    <dbReference type="NCBI Taxonomy" id="2200854"/>
    <lineage>
        <taxon>Bacteria</taxon>
        <taxon>Pseudomonadati</taxon>
        <taxon>Verrucomicrobiota</taxon>
        <taxon>Opitutia</taxon>
        <taxon>Puniceicoccales</taxon>
        <taxon>Puniceicoccales incertae sedis</taxon>
        <taxon>Candidatus Moanibacter</taxon>
    </lineage>
</organism>
<dbReference type="InterPro" id="IPR011108">
    <property type="entry name" value="RMMBL"/>
</dbReference>
<dbReference type="GO" id="GO:0016787">
    <property type="term" value="F:hydrolase activity"/>
    <property type="evidence" value="ECO:0007669"/>
    <property type="project" value="UniProtKB-KW"/>
</dbReference>
<evidence type="ECO:0000259" key="2">
    <source>
        <dbReference type="SMART" id="SM00849"/>
    </source>
</evidence>
<dbReference type="Pfam" id="PF07521">
    <property type="entry name" value="RMMBL"/>
    <property type="match status" value="1"/>
</dbReference>
<dbReference type="GO" id="GO:0004521">
    <property type="term" value="F:RNA endonuclease activity"/>
    <property type="evidence" value="ECO:0007669"/>
    <property type="project" value="TreeGrafter"/>
</dbReference>
<dbReference type="KEGG" id="mtar:DF168_01007"/>
<dbReference type="PANTHER" id="PTHR11203:SF37">
    <property type="entry name" value="INTEGRATOR COMPLEX SUBUNIT 11"/>
    <property type="match status" value="1"/>
</dbReference>
<dbReference type="InterPro" id="IPR001279">
    <property type="entry name" value="Metallo-B-lactamas"/>
</dbReference>
<evidence type="ECO:0000313" key="3">
    <source>
        <dbReference type="EMBL" id="AWT59812.1"/>
    </source>
</evidence>
<dbReference type="EMBL" id="CP029803">
    <property type="protein sequence ID" value="AWT59812.1"/>
    <property type="molecule type" value="Genomic_DNA"/>
</dbReference>
<evidence type="ECO:0000313" key="4">
    <source>
        <dbReference type="Proteomes" id="UP000247465"/>
    </source>
</evidence>
<dbReference type="Pfam" id="PF00753">
    <property type="entry name" value="Lactamase_B"/>
    <property type="match status" value="1"/>
</dbReference>
<dbReference type="InterPro" id="IPR036866">
    <property type="entry name" value="RibonucZ/Hydroxyglut_hydro"/>
</dbReference>
<evidence type="ECO:0000256" key="1">
    <source>
        <dbReference type="ARBA" id="ARBA00022801"/>
    </source>
</evidence>
<reference evidence="3 4" key="1">
    <citation type="submission" date="2018-06" db="EMBL/GenBank/DDBJ databases">
        <title>Draft Genome Sequence of a Novel Marine Bacterium Related to the Verrucomicrobia.</title>
        <authorList>
            <person name="Vosseberg J."/>
            <person name="Martijn J."/>
            <person name="Ettema T.J.G."/>
        </authorList>
    </citation>
    <scope>NUCLEOTIDE SEQUENCE [LARGE SCALE GENOMIC DNA]</scope>
    <source>
        <strain evidence="3">TARA_B100001123</strain>
    </source>
</reference>
<dbReference type="AlphaFoldDB" id="A0A2Z4APU6"/>
<dbReference type="Gene3D" id="3.60.15.10">
    <property type="entry name" value="Ribonuclease Z/Hydroxyacylglutathione hydrolase-like"/>
    <property type="match status" value="1"/>
</dbReference>
<dbReference type="Gene3D" id="3.40.50.10890">
    <property type="match status" value="1"/>
</dbReference>
<dbReference type="PANTHER" id="PTHR11203">
    <property type="entry name" value="CLEAVAGE AND POLYADENYLATION SPECIFICITY FACTOR FAMILY MEMBER"/>
    <property type="match status" value="1"/>
</dbReference>
<sequence length="452" mass="50479">MRLVDLNTVGGIGANSIFVELGPFRFVIDAGMHPKLSGNRALPDFRQLKDLTLDFVLLTHCHLDHLGGLPVLMRYQPDTCVFSSTASKEIAPRMLLNSCAVMKRQKFESGMSELPLYSRKEVRNLNNRIMPVPYNRPYVFYAHGDKIVFNFQPAGHVVGASGVIISYKNRKILITGDVLFAPLRTLSGAQFPRGNIDTLIMETTRGMTERTSSFDRESQIDALISTLDKGLGKGGSVLIPVFAFGRMQEILSLISEARSKGKLRHSPIYASGLGIDLAKMFDSISRKTGLVNFRKRLFKELQVQPLPRNLETGKLPTPNSLYVLSSGMLVENTPSYKIAASLLDNGKNTICWVGYCDPDTPGGRLLAAKQGDLFPFDSLNFECRIKAQIEKFDLSGHADREELVQFALDINPRVIVLTHGEETARNWFRNSFKELIPRTRIVDPEPLESYVV</sequence>
<accession>A0A2Z4APU6</accession>
<dbReference type="Proteomes" id="UP000247465">
    <property type="component" value="Chromosome"/>
</dbReference>